<evidence type="ECO:0000313" key="2">
    <source>
        <dbReference type="Proteomes" id="UP000594205"/>
    </source>
</evidence>
<organism evidence="1 2">
    <name type="scientific">Streptomyces ferrugineus</name>
    <dbReference type="NCBI Taxonomy" id="1413221"/>
    <lineage>
        <taxon>Bacteria</taxon>
        <taxon>Bacillati</taxon>
        <taxon>Actinomycetota</taxon>
        <taxon>Actinomycetes</taxon>
        <taxon>Kitasatosporales</taxon>
        <taxon>Streptomycetaceae</taxon>
        <taxon>Streptomyces</taxon>
    </lineage>
</organism>
<dbReference type="Proteomes" id="UP000594205">
    <property type="component" value="Chromosome"/>
</dbReference>
<protein>
    <submittedName>
        <fullName evidence="1">Uncharacterized protein</fullName>
    </submittedName>
</protein>
<sequence>MIPLFLVSHVHHAARHAAEDFATLLDSLTLSDVDVRLISADAHQGRGSARWLDVELYVMKGHGYPNADLTDSLSAVPLVLDVVTGHEVKGFGSVSGGALVGSHGIREGLALHLRLDVEGEASALFPLDPREAPTVPEVVAA</sequence>
<dbReference type="AlphaFoldDB" id="A0A7M2SQ82"/>
<accession>A0A7M2SQ82</accession>
<reference evidence="1 2" key="1">
    <citation type="submission" date="2020-10" db="EMBL/GenBank/DDBJ databases">
        <title>Streptomyces ferrugineus complate genome analysis.</title>
        <authorList>
            <person name="Anwar N."/>
        </authorList>
    </citation>
    <scope>NUCLEOTIDE SEQUENCE [LARGE SCALE GENOMIC DNA]</scope>
    <source>
        <strain evidence="1 2">CCTCC AA2014009</strain>
    </source>
</reference>
<dbReference type="RefSeq" id="WP_194044824.1">
    <property type="nucleotide sequence ID" value="NZ_CP063373.1"/>
</dbReference>
<keyword evidence="2" id="KW-1185">Reference proteome</keyword>
<name>A0A7M2SQ82_9ACTN</name>
<dbReference type="EMBL" id="CP063373">
    <property type="protein sequence ID" value="QOV37638.1"/>
    <property type="molecule type" value="Genomic_DNA"/>
</dbReference>
<dbReference type="KEGG" id="sfeu:IM697_04195"/>
<evidence type="ECO:0000313" key="1">
    <source>
        <dbReference type="EMBL" id="QOV37638.1"/>
    </source>
</evidence>
<proteinExistence type="predicted"/>
<gene>
    <name evidence="1" type="ORF">IM697_04195</name>
</gene>